<keyword evidence="6 8" id="KW-0411">Iron-sulfur</keyword>
<gene>
    <name evidence="8 10" type="primary">queE</name>
    <name evidence="10" type="ORF">EPICR_30188</name>
</gene>
<comment type="caution">
    <text evidence="8">Lacks conserved residue(s) required for the propagation of feature annotation.</text>
</comment>
<dbReference type="AlphaFoldDB" id="A0A484HIF6"/>
<evidence type="ECO:0000256" key="1">
    <source>
        <dbReference type="ARBA" id="ARBA00022485"/>
    </source>
</evidence>
<feature type="binding site" evidence="8">
    <location>
        <begin position="37"/>
        <end position="39"/>
    </location>
    <ligand>
        <name>S-adenosyl-L-methionine</name>
        <dbReference type="ChEBI" id="CHEBI:59789"/>
    </ligand>
</feature>
<evidence type="ECO:0000259" key="9">
    <source>
        <dbReference type="PROSITE" id="PS51918"/>
    </source>
</evidence>
<dbReference type="UniPathway" id="UPA00391"/>
<evidence type="ECO:0000256" key="5">
    <source>
        <dbReference type="ARBA" id="ARBA00023004"/>
    </source>
</evidence>
<keyword evidence="5 8" id="KW-0408">Iron</keyword>
<reference evidence="10" key="1">
    <citation type="submission" date="2019-01" db="EMBL/GenBank/DDBJ databases">
        <authorList>
            <consortium name="Genoscope - CEA"/>
            <person name="William W."/>
        </authorList>
    </citation>
    <scope>NUCLEOTIDE SEQUENCE</scope>
    <source>
        <strain evidence="10">CR-1</strain>
    </source>
</reference>
<feature type="domain" description="Radical SAM core" evidence="9">
    <location>
        <begin position="18"/>
        <end position="221"/>
    </location>
</feature>
<evidence type="ECO:0000256" key="2">
    <source>
        <dbReference type="ARBA" id="ARBA00022691"/>
    </source>
</evidence>
<keyword evidence="8" id="KW-0671">Queuosine biosynthesis</keyword>
<evidence type="ECO:0000256" key="8">
    <source>
        <dbReference type="HAMAP-Rule" id="MF_00917"/>
    </source>
</evidence>
<dbReference type="InterPro" id="IPR013785">
    <property type="entry name" value="Aldolase_TIM"/>
</dbReference>
<feature type="binding site" evidence="8">
    <location>
        <position position="38"/>
    </location>
    <ligand>
        <name>[4Fe-4S] cluster</name>
        <dbReference type="ChEBI" id="CHEBI:49883"/>
        <note>4Fe-4S-S-AdoMet</note>
    </ligand>
</feature>
<feature type="binding site" evidence="8">
    <location>
        <begin position="134"/>
        <end position="136"/>
    </location>
    <ligand>
        <name>S-adenosyl-L-methionine</name>
        <dbReference type="ChEBI" id="CHEBI:59789"/>
    </ligand>
</feature>
<dbReference type="SFLD" id="SFLDS00029">
    <property type="entry name" value="Radical_SAM"/>
    <property type="match status" value="1"/>
</dbReference>
<feature type="binding site" evidence="8">
    <location>
        <position position="89"/>
    </location>
    <ligand>
        <name>substrate</name>
    </ligand>
</feature>
<feature type="binding site" evidence="8">
    <location>
        <position position="35"/>
    </location>
    <ligand>
        <name>[4Fe-4S] cluster</name>
        <dbReference type="ChEBI" id="CHEBI:49883"/>
        <note>4Fe-4S-S-AdoMet</note>
    </ligand>
</feature>
<comment type="cofactor">
    <cofactor evidence="8">
        <name>[4Fe-4S] cluster</name>
        <dbReference type="ChEBI" id="CHEBI:49883"/>
    </cofactor>
    <text evidence="8">Binds 1 [4Fe-4S] cluster. The cluster is coordinated with 3 cysteines and an exchangeable S-adenosyl-L-methionine.</text>
</comment>
<proteinExistence type="inferred from homology"/>
<accession>A0A484HIF6</accession>
<keyword evidence="3 8" id="KW-0479">Metal-binding</keyword>
<evidence type="ECO:0000256" key="7">
    <source>
        <dbReference type="ARBA" id="ARBA00023239"/>
    </source>
</evidence>
<comment type="function">
    <text evidence="8">Catalyzes the complex heterocyclic radical-mediated conversion of 6-carboxy-5,6,7,8-tetrahydropterin (CPH4) to 7-carboxy-7-deazaguanine (CDG), a step common to the biosynthetic pathways of all 7-deazapurine-containing compounds.</text>
</comment>
<feature type="binding site" evidence="8">
    <location>
        <position position="27"/>
    </location>
    <ligand>
        <name>substrate</name>
    </ligand>
</feature>
<dbReference type="EMBL" id="CAACVI010000023">
    <property type="protein sequence ID" value="VEN74253.1"/>
    <property type="molecule type" value="Genomic_DNA"/>
</dbReference>
<dbReference type="InterPro" id="IPR024924">
    <property type="entry name" value="7-CO-7-deazaguanine_synth-like"/>
</dbReference>
<dbReference type="PROSITE" id="PS51918">
    <property type="entry name" value="RADICAL_SAM"/>
    <property type="match status" value="1"/>
</dbReference>
<name>A0A484HIF6_9BACT</name>
<evidence type="ECO:0000256" key="4">
    <source>
        <dbReference type="ARBA" id="ARBA00022842"/>
    </source>
</evidence>
<sequence>MRYQINDIHPCVQGEGVHAGVPMVLIRLQGCGVGCPWCDSKETWGFSEKNRVGLADALGTNPRWAGAGVGETLAFVRSRPPKIRWALITGGEPAGQDLAPLAKGLKEDGYRTAIETSGTARGHLGAGFDWICVSPKFDMPGGGEPLPECLESAHEIKHVAGKPADIDRLDRALDGLGLREGVVISLQPESLGRKATELCVKTVMERGWRLSLQTHKFINQR</sequence>
<comment type="pathway">
    <text evidence="8">Purine metabolism; 7-cyano-7-deazaguanine biosynthesis.</text>
</comment>
<feature type="binding site" evidence="8">
    <location>
        <position position="31"/>
    </location>
    <ligand>
        <name>[4Fe-4S] cluster</name>
        <dbReference type="ChEBI" id="CHEBI:49883"/>
        <note>4Fe-4S-S-AdoMet</note>
    </ligand>
</feature>
<comment type="cofactor">
    <cofactor evidence="8">
        <name>Mg(2+)</name>
        <dbReference type="ChEBI" id="CHEBI:18420"/>
    </cofactor>
</comment>
<dbReference type="PANTHER" id="PTHR42836">
    <property type="entry name" value="7-CARBOXY-7-DEAZAGUANINE SYNTHASE"/>
    <property type="match status" value="1"/>
</dbReference>
<evidence type="ECO:0000256" key="3">
    <source>
        <dbReference type="ARBA" id="ARBA00022723"/>
    </source>
</evidence>
<comment type="similarity">
    <text evidence="8">Belongs to the radical SAM superfamily. 7-carboxy-7-deazaguanine synthase family.</text>
</comment>
<feature type="binding site" evidence="8">
    <location>
        <begin position="12"/>
        <end position="14"/>
    </location>
    <ligand>
        <name>substrate</name>
    </ligand>
</feature>
<evidence type="ECO:0000313" key="10">
    <source>
        <dbReference type="EMBL" id="VEN74253.1"/>
    </source>
</evidence>
<dbReference type="Gene3D" id="3.20.20.70">
    <property type="entry name" value="Aldolase class I"/>
    <property type="match status" value="1"/>
</dbReference>
<feature type="binding site" evidence="8">
    <location>
        <position position="40"/>
    </location>
    <ligand>
        <name>Mg(2+)</name>
        <dbReference type="ChEBI" id="CHEBI:18420"/>
    </ligand>
</feature>
<comment type="subunit">
    <text evidence="8">Homodimer.</text>
</comment>
<dbReference type="GO" id="GO:0016840">
    <property type="term" value="F:carbon-nitrogen lyase activity"/>
    <property type="evidence" value="ECO:0007669"/>
    <property type="project" value="UniProtKB-UniRule"/>
</dbReference>
<dbReference type="GO" id="GO:0008616">
    <property type="term" value="P:tRNA queuosine(34) biosynthetic process"/>
    <property type="evidence" value="ECO:0007669"/>
    <property type="project" value="UniProtKB-UniRule"/>
</dbReference>
<dbReference type="EC" id="4.3.99.3" evidence="8"/>
<comment type="cofactor">
    <cofactor evidence="8">
        <name>S-adenosyl-L-methionine</name>
        <dbReference type="ChEBI" id="CHEBI:59789"/>
    </cofactor>
    <text evidence="8">Binds 1 S-adenosyl-L-methionine per subunit.</text>
</comment>
<dbReference type="PANTHER" id="PTHR42836:SF1">
    <property type="entry name" value="7-CARBOXY-7-DEAZAGUANINE SYNTHASE"/>
    <property type="match status" value="1"/>
</dbReference>
<dbReference type="InterPro" id="IPR007197">
    <property type="entry name" value="rSAM"/>
</dbReference>
<evidence type="ECO:0000256" key="6">
    <source>
        <dbReference type="ARBA" id="ARBA00023014"/>
    </source>
</evidence>
<keyword evidence="7 8" id="KW-0456">Lyase</keyword>
<keyword evidence="1 8" id="KW-0004">4Fe-4S</keyword>
<protein>
    <recommendedName>
        <fullName evidence="8">7-carboxy-7-deazaguanine synthase</fullName>
        <shortName evidence="8">CDG synthase</shortName>
        <ecNumber evidence="8">4.3.99.3</ecNumber>
    </recommendedName>
    <alternativeName>
        <fullName evidence="8">Queuosine biosynthesis protein QueE</fullName>
    </alternativeName>
</protein>
<feature type="binding site" evidence="8">
    <location>
        <position position="91"/>
    </location>
    <ligand>
        <name>S-adenosyl-L-methionine</name>
        <dbReference type="ChEBI" id="CHEBI:59789"/>
    </ligand>
</feature>
<dbReference type="GO" id="GO:1904047">
    <property type="term" value="F:S-adenosyl-L-methionine binding"/>
    <property type="evidence" value="ECO:0007669"/>
    <property type="project" value="UniProtKB-UniRule"/>
</dbReference>
<dbReference type="HAMAP" id="MF_00917">
    <property type="entry name" value="QueE"/>
    <property type="match status" value="1"/>
</dbReference>
<dbReference type="GO" id="GO:0051539">
    <property type="term" value="F:4 iron, 4 sulfur cluster binding"/>
    <property type="evidence" value="ECO:0007669"/>
    <property type="project" value="UniProtKB-UniRule"/>
</dbReference>
<dbReference type="GO" id="GO:0000287">
    <property type="term" value="F:magnesium ion binding"/>
    <property type="evidence" value="ECO:0007669"/>
    <property type="project" value="UniProtKB-UniRule"/>
</dbReference>
<comment type="catalytic activity">
    <reaction evidence="8">
        <text>6-carboxy-5,6,7,8-tetrahydropterin + H(+) = 7-carboxy-7-carbaguanine + NH4(+)</text>
        <dbReference type="Rhea" id="RHEA:27974"/>
        <dbReference type="ChEBI" id="CHEBI:15378"/>
        <dbReference type="ChEBI" id="CHEBI:28938"/>
        <dbReference type="ChEBI" id="CHEBI:61032"/>
        <dbReference type="ChEBI" id="CHEBI:61036"/>
        <dbReference type="EC" id="4.3.99.3"/>
    </reaction>
</comment>
<keyword evidence="2 8" id="KW-0949">S-adenosyl-L-methionine</keyword>
<keyword evidence="4 8" id="KW-0460">Magnesium</keyword>
<dbReference type="PIRSF" id="PIRSF000370">
    <property type="entry name" value="QueE"/>
    <property type="match status" value="1"/>
</dbReference>
<organism evidence="10">
    <name type="scientific">uncultured Desulfobacteraceae bacterium</name>
    <dbReference type="NCBI Taxonomy" id="218296"/>
    <lineage>
        <taxon>Bacteria</taxon>
        <taxon>Pseudomonadati</taxon>
        <taxon>Thermodesulfobacteriota</taxon>
        <taxon>Desulfobacteria</taxon>
        <taxon>Desulfobacterales</taxon>
        <taxon>Desulfobacteraceae</taxon>
        <taxon>environmental samples</taxon>
    </lineage>
</organism>